<feature type="transmembrane region" description="Helical" evidence="15">
    <location>
        <begin position="13"/>
        <end position="37"/>
    </location>
</feature>
<evidence type="ECO:0000313" key="20">
    <source>
        <dbReference type="Proteomes" id="UP001501788"/>
    </source>
</evidence>
<organism evidence="19 20">
    <name type="scientific">Acidovorax lacteus</name>
    <dbReference type="NCBI Taxonomy" id="1924988"/>
    <lineage>
        <taxon>Bacteria</taxon>
        <taxon>Pseudomonadati</taxon>
        <taxon>Pseudomonadota</taxon>
        <taxon>Betaproteobacteria</taxon>
        <taxon>Burkholderiales</taxon>
        <taxon>Comamonadaceae</taxon>
        <taxon>Acidovorax</taxon>
    </lineage>
</organism>
<evidence type="ECO:0000256" key="13">
    <source>
        <dbReference type="PROSITE-ProRule" id="PRU00169"/>
    </source>
</evidence>
<dbReference type="Gene3D" id="1.20.120.160">
    <property type="entry name" value="HPT domain"/>
    <property type="match status" value="1"/>
</dbReference>
<comment type="catalytic activity">
    <reaction evidence="1">
        <text>ATP + protein L-histidine = ADP + protein N-phospho-L-histidine.</text>
        <dbReference type="EC" id="2.7.13.3"/>
    </reaction>
</comment>
<comment type="subcellular location">
    <subcellularLocation>
        <location evidence="2">Cell membrane</location>
        <topology evidence="2">Multi-pass membrane protein</topology>
    </subcellularLocation>
</comment>
<dbReference type="CDD" id="cd16922">
    <property type="entry name" value="HATPase_EvgS-ArcB-TorS-like"/>
    <property type="match status" value="1"/>
</dbReference>
<dbReference type="SUPFAM" id="SSF55874">
    <property type="entry name" value="ATPase domain of HSP90 chaperone/DNA topoisomerase II/histidine kinase"/>
    <property type="match status" value="1"/>
</dbReference>
<evidence type="ECO:0000256" key="15">
    <source>
        <dbReference type="SAM" id="Phobius"/>
    </source>
</evidence>
<accession>A0ABP8L3T1</accession>
<keyword evidence="11 15" id="KW-0472">Membrane</keyword>
<evidence type="ECO:0000256" key="8">
    <source>
        <dbReference type="ARBA" id="ARBA00022840"/>
    </source>
</evidence>
<keyword evidence="4" id="KW-1003">Cell membrane</keyword>
<keyword evidence="20" id="KW-1185">Reference proteome</keyword>
<feature type="domain" description="Histidine kinase" evidence="16">
    <location>
        <begin position="245"/>
        <end position="470"/>
    </location>
</feature>
<dbReference type="Proteomes" id="UP001501788">
    <property type="component" value="Unassembled WGS sequence"/>
</dbReference>
<evidence type="ECO:0000256" key="4">
    <source>
        <dbReference type="ARBA" id="ARBA00022475"/>
    </source>
</evidence>
<dbReference type="CDD" id="cd17546">
    <property type="entry name" value="REC_hyHK_CKI1_RcsC-like"/>
    <property type="match status" value="1"/>
</dbReference>
<comment type="caution">
    <text evidence="19">The sequence shown here is derived from an EMBL/GenBank/DDBJ whole genome shotgun (WGS) entry which is preliminary data.</text>
</comment>
<keyword evidence="7" id="KW-0547">Nucleotide-binding</keyword>
<dbReference type="PROSITE" id="PS50109">
    <property type="entry name" value="HIS_KIN"/>
    <property type="match status" value="1"/>
</dbReference>
<dbReference type="PANTHER" id="PTHR45339">
    <property type="entry name" value="HYBRID SIGNAL TRANSDUCTION HISTIDINE KINASE J"/>
    <property type="match status" value="1"/>
</dbReference>
<feature type="domain" description="HPt" evidence="18">
    <location>
        <begin position="677"/>
        <end position="772"/>
    </location>
</feature>
<evidence type="ECO:0000256" key="11">
    <source>
        <dbReference type="ARBA" id="ARBA00023136"/>
    </source>
</evidence>
<dbReference type="PROSITE" id="PS50110">
    <property type="entry name" value="RESPONSE_REGULATORY"/>
    <property type="match status" value="1"/>
</dbReference>
<keyword evidence="8" id="KW-0067">ATP-binding</keyword>
<dbReference type="SMART" id="SM00387">
    <property type="entry name" value="HATPase_c"/>
    <property type="match status" value="1"/>
</dbReference>
<evidence type="ECO:0000256" key="6">
    <source>
        <dbReference type="ARBA" id="ARBA00022692"/>
    </source>
</evidence>
<dbReference type="EC" id="2.7.13.3" evidence="3"/>
<dbReference type="InterPro" id="IPR004358">
    <property type="entry name" value="Sig_transdc_His_kin-like_C"/>
</dbReference>
<dbReference type="EMBL" id="BAABEX010000007">
    <property type="protein sequence ID" value="GAA4422194.1"/>
    <property type="molecule type" value="Genomic_DNA"/>
</dbReference>
<evidence type="ECO:0000256" key="1">
    <source>
        <dbReference type="ARBA" id="ARBA00000085"/>
    </source>
</evidence>
<feature type="region of interest" description="Disordered" evidence="14">
    <location>
        <begin position="624"/>
        <end position="654"/>
    </location>
</feature>
<evidence type="ECO:0000259" key="16">
    <source>
        <dbReference type="PROSITE" id="PS50109"/>
    </source>
</evidence>
<dbReference type="InterPro" id="IPR011006">
    <property type="entry name" value="CheY-like_superfamily"/>
</dbReference>
<evidence type="ECO:0000313" key="19">
    <source>
        <dbReference type="EMBL" id="GAA4422194.1"/>
    </source>
</evidence>
<evidence type="ECO:0000259" key="18">
    <source>
        <dbReference type="PROSITE" id="PS50894"/>
    </source>
</evidence>
<dbReference type="Gene3D" id="3.30.565.10">
    <property type="entry name" value="Histidine kinase-like ATPase, C-terminal domain"/>
    <property type="match status" value="1"/>
</dbReference>
<dbReference type="PANTHER" id="PTHR45339:SF1">
    <property type="entry name" value="HYBRID SIGNAL TRANSDUCTION HISTIDINE KINASE J"/>
    <property type="match status" value="1"/>
</dbReference>
<dbReference type="Pfam" id="PF00512">
    <property type="entry name" value="HisKA"/>
    <property type="match status" value="1"/>
</dbReference>
<dbReference type="InterPro" id="IPR003594">
    <property type="entry name" value="HATPase_dom"/>
</dbReference>
<dbReference type="Gene3D" id="1.10.287.130">
    <property type="match status" value="1"/>
</dbReference>
<dbReference type="InterPro" id="IPR036641">
    <property type="entry name" value="HPT_dom_sf"/>
</dbReference>
<evidence type="ECO:0000256" key="9">
    <source>
        <dbReference type="ARBA" id="ARBA00022989"/>
    </source>
</evidence>
<dbReference type="SUPFAM" id="SSF47226">
    <property type="entry name" value="Histidine-containing phosphotransfer domain, HPT domain"/>
    <property type="match status" value="1"/>
</dbReference>
<dbReference type="SMART" id="SM00388">
    <property type="entry name" value="HisKA"/>
    <property type="match status" value="1"/>
</dbReference>
<evidence type="ECO:0000256" key="2">
    <source>
        <dbReference type="ARBA" id="ARBA00004651"/>
    </source>
</evidence>
<keyword evidence="10" id="KW-0902">Two-component regulatory system</keyword>
<feature type="domain" description="Response regulatory" evidence="17">
    <location>
        <begin position="497"/>
        <end position="614"/>
    </location>
</feature>
<dbReference type="SUPFAM" id="SSF47384">
    <property type="entry name" value="Homodimeric domain of signal transducing histidine kinase"/>
    <property type="match status" value="1"/>
</dbReference>
<dbReference type="SMART" id="SM00448">
    <property type="entry name" value="REC"/>
    <property type="match status" value="1"/>
</dbReference>
<feature type="modified residue" description="Phosphohistidine" evidence="12">
    <location>
        <position position="716"/>
    </location>
</feature>
<dbReference type="CDD" id="cd00082">
    <property type="entry name" value="HisKA"/>
    <property type="match status" value="1"/>
</dbReference>
<dbReference type="PRINTS" id="PR00344">
    <property type="entry name" value="BCTRLSENSOR"/>
</dbReference>
<dbReference type="Pfam" id="PF00072">
    <property type="entry name" value="Response_reg"/>
    <property type="match status" value="1"/>
</dbReference>
<evidence type="ECO:0000256" key="3">
    <source>
        <dbReference type="ARBA" id="ARBA00012438"/>
    </source>
</evidence>
<evidence type="ECO:0000256" key="5">
    <source>
        <dbReference type="ARBA" id="ARBA00022553"/>
    </source>
</evidence>
<dbReference type="InterPro" id="IPR036097">
    <property type="entry name" value="HisK_dim/P_sf"/>
</dbReference>
<feature type="modified residue" description="4-aspartylphosphate" evidence="13">
    <location>
        <position position="546"/>
    </location>
</feature>
<evidence type="ECO:0000256" key="14">
    <source>
        <dbReference type="SAM" id="MobiDB-lite"/>
    </source>
</evidence>
<dbReference type="SUPFAM" id="SSF52172">
    <property type="entry name" value="CheY-like"/>
    <property type="match status" value="1"/>
</dbReference>
<reference evidence="20" key="1">
    <citation type="journal article" date="2019" name="Int. J. Syst. Evol. Microbiol.">
        <title>The Global Catalogue of Microorganisms (GCM) 10K type strain sequencing project: providing services to taxonomists for standard genome sequencing and annotation.</title>
        <authorList>
            <consortium name="The Broad Institute Genomics Platform"/>
            <consortium name="The Broad Institute Genome Sequencing Center for Infectious Disease"/>
            <person name="Wu L."/>
            <person name="Ma J."/>
        </authorList>
    </citation>
    <scope>NUCLEOTIDE SEQUENCE [LARGE SCALE GENOMIC DNA]</scope>
    <source>
        <strain evidence="20">JCM 31890</strain>
    </source>
</reference>
<dbReference type="RefSeq" id="WP_345062347.1">
    <property type="nucleotide sequence ID" value="NZ_BAABEX010000007.1"/>
</dbReference>
<dbReference type="InterPro" id="IPR003661">
    <property type="entry name" value="HisK_dim/P_dom"/>
</dbReference>
<dbReference type="InterPro" id="IPR008207">
    <property type="entry name" value="Sig_transdc_His_kin_Hpt_dom"/>
</dbReference>
<gene>
    <name evidence="19" type="ORF">GCM10023090_12930</name>
</gene>
<evidence type="ECO:0000256" key="12">
    <source>
        <dbReference type="PROSITE-ProRule" id="PRU00110"/>
    </source>
</evidence>
<dbReference type="InterPro" id="IPR001789">
    <property type="entry name" value="Sig_transdc_resp-reg_receiver"/>
</dbReference>
<keyword evidence="5 13" id="KW-0597">Phosphoprotein</keyword>
<keyword evidence="6 15" id="KW-0812">Transmembrane</keyword>
<dbReference type="PROSITE" id="PS50894">
    <property type="entry name" value="HPT"/>
    <property type="match status" value="1"/>
</dbReference>
<dbReference type="Gene3D" id="3.40.50.2300">
    <property type="match status" value="1"/>
</dbReference>
<dbReference type="InterPro" id="IPR036890">
    <property type="entry name" value="HATPase_C_sf"/>
</dbReference>
<sequence length="779" mass="83857">MPSRPRDPRHQRYLLRLAAVTAVMAVVMAVVLALQVLQRQAIAQSAALRSDSVTALAFQLEREFLRLRFELGSALATEGPVDTAPLQLRQELFASRYQLMHDTPSASALSDNAEYQRVMPKVKALVERTDALLAQRPVDRSALRTLVADFQAAGPDVLALTLAANSHVAHLLETQVNTMLEQADQIVWLSLAQLLMLLVAATALLVRQRRQERERLALEQLTRDLSEAHRTAEAANRGKSQFLANMSHELRTPFNGMLGMLTLLEGTPLNAQQGDYVRTARTSASHLLQLLNDILDVSALESGRMGIHPSPVQLGAVMTEVESLMRPLAEGKGLRLEVRLDPQLPPWLVADATRIRQILLNLVSNAIKFSEHGTVRVDVDRLPPQADAAPGTVHLSLQVHDQGIGMDAHTLSKLFQRFSQGDASTSRRFGGTGLGLEISRSLARLMGGDITVSSQPGKGSTFSVHLPLPEGAPPAAQLLRPAAEADLGAPADRPHLSILVAEDQWVNRKYLGELLQRMGHSVRFAQNGQEAVEAVKARTPDVVFMDLHMPLLDGLQATRAIRAMPPPAGAVPVIALTADVLRETRDNAAQAGMSAFLTKPASAEAVTSVLLELFGERATVPASLEPVPAPTPAATPAASPPAAPPPRAPSKKRRFRPGDVAAHIDMAMVGEVCIGVSLASYSSLVQSFFSDESGTRARLNETLQAQAADAAHEAAHALKGAAANLGFHHIAQLARQIEHHCGDAGFDWAGAQQALDQAFDMAQALSERMGLYRAQAPAS</sequence>
<keyword evidence="9 15" id="KW-1133">Transmembrane helix</keyword>
<name>A0ABP8L3T1_9BURK</name>
<evidence type="ECO:0000259" key="17">
    <source>
        <dbReference type="PROSITE" id="PS50110"/>
    </source>
</evidence>
<proteinExistence type="predicted"/>
<dbReference type="InterPro" id="IPR005467">
    <property type="entry name" value="His_kinase_dom"/>
</dbReference>
<feature type="compositionally biased region" description="Pro residues" evidence="14">
    <location>
        <begin position="627"/>
        <end position="648"/>
    </location>
</feature>
<dbReference type="Pfam" id="PF01627">
    <property type="entry name" value="Hpt"/>
    <property type="match status" value="1"/>
</dbReference>
<evidence type="ECO:0000256" key="7">
    <source>
        <dbReference type="ARBA" id="ARBA00022741"/>
    </source>
</evidence>
<dbReference type="Pfam" id="PF02518">
    <property type="entry name" value="HATPase_c"/>
    <property type="match status" value="1"/>
</dbReference>
<evidence type="ECO:0000256" key="10">
    <source>
        <dbReference type="ARBA" id="ARBA00023012"/>
    </source>
</evidence>
<protein>
    <recommendedName>
        <fullName evidence="3">histidine kinase</fullName>
        <ecNumber evidence="3">2.7.13.3</ecNumber>
    </recommendedName>
</protein>